<dbReference type="OrthoDB" id="497226at2759"/>
<proteinExistence type="predicted"/>
<protein>
    <submittedName>
        <fullName evidence="2">Predicted protein</fullName>
    </submittedName>
</protein>
<name>C1MXW7_MICPC</name>
<feature type="region of interest" description="Disordered" evidence="1">
    <location>
        <begin position="1"/>
        <end position="22"/>
    </location>
</feature>
<feature type="region of interest" description="Disordered" evidence="1">
    <location>
        <begin position="60"/>
        <end position="92"/>
    </location>
</feature>
<dbReference type="AlphaFoldDB" id="C1MXW7"/>
<sequence>MAAATTSASISATLASRRRGDAMCQRNVAAACAKPRRAGPCRRPDAAAAGFRRRFEAACSSSSSSSSSSSPIDPDDVSAPAERDDYAAWKSSKDDETESFKRAARRDDDDFVVGAKPLDEKQLSQVMLQLLTNHSRGVPAAMLLDKVKKDMCLDGYKSVLVGIGRTRQWALAREVVEWVRAQGVEQGERGSEVLTSNWFVALIQRRVDEGEWDAAVEVFEYMRDFGGVPSGECVEMFARVTDHEGEMSEMTTSRCRAVGAWLASSDAGKALWHLSFGVPGMEAPRDVAPSKTIRIAMPSEEWDIDGDIDVLRDKLKDYLD</sequence>
<dbReference type="EMBL" id="GG663742">
    <property type="protein sequence ID" value="EEH55232.1"/>
    <property type="molecule type" value="Genomic_DNA"/>
</dbReference>
<feature type="compositionally biased region" description="Low complexity" evidence="1">
    <location>
        <begin position="60"/>
        <end position="70"/>
    </location>
</feature>
<dbReference type="GeneID" id="9686207"/>
<dbReference type="InterPro" id="IPR011990">
    <property type="entry name" value="TPR-like_helical_dom_sf"/>
</dbReference>
<dbReference type="KEGG" id="mpp:MICPUCDRAFT_60315"/>
<organism evidence="3">
    <name type="scientific">Micromonas pusilla (strain CCMP1545)</name>
    <name type="common">Picoplanktonic green alga</name>
    <dbReference type="NCBI Taxonomy" id="564608"/>
    <lineage>
        <taxon>Eukaryota</taxon>
        <taxon>Viridiplantae</taxon>
        <taxon>Chlorophyta</taxon>
        <taxon>Mamiellophyceae</taxon>
        <taxon>Mamiellales</taxon>
        <taxon>Mamiellaceae</taxon>
        <taxon>Micromonas</taxon>
    </lineage>
</organism>
<feature type="compositionally biased region" description="Basic and acidic residues" evidence="1">
    <location>
        <begin position="81"/>
        <end position="92"/>
    </location>
</feature>
<reference evidence="2 3" key="1">
    <citation type="journal article" date="2009" name="Science">
        <title>Green evolution and dynamic adaptations revealed by genomes of the marine picoeukaryotes Micromonas.</title>
        <authorList>
            <person name="Worden A.Z."/>
            <person name="Lee J.H."/>
            <person name="Mock T."/>
            <person name="Rouze P."/>
            <person name="Simmons M.P."/>
            <person name="Aerts A.L."/>
            <person name="Allen A.E."/>
            <person name="Cuvelier M.L."/>
            <person name="Derelle E."/>
            <person name="Everett M.V."/>
            <person name="Foulon E."/>
            <person name="Grimwood J."/>
            <person name="Gundlach H."/>
            <person name="Henrissat B."/>
            <person name="Napoli C."/>
            <person name="McDonald S.M."/>
            <person name="Parker M.S."/>
            <person name="Rombauts S."/>
            <person name="Salamov A."/>
            <person name="Von Dassow P."/>
            <person name="Badger J.H."/>
            <person name="Coutinho P.M."/>
            <person name="Demir E."/>
            <person name="Dubchak I."/>
            <person name="Gentemann C."/>
            <person name="Eikrem W."/>
            <person name="Gready J.E."/>
            <person name="John U."/>
            <person name="Lanier W."/>
            <person name="Lindquist E.A."/>
            <person name="Lucas S."/>
            <person name="Mayer K.F."/>
            <person name="Moreau H."/>
            <person name="Not F."/>
            <person name="Otillar R."/>
            <person name="Panaud O."/>
            <person name="Pangilinan J."/>
            <person name="Paulsen I."/>
            <person name="Piegu B."/>
            <person name="Poliakov A."/>
            <person name="Robbens S."/>
            <person name="Schmutz J."/>
            <person name="Toulza E."/>
            <person name="Wyss T."/>
            <person name="Zelensky A."/>
            <person name="Zhou K."/>
            <person name="Armbrust E.V."/>
            <person name="Bhattacharya D."/>
            <person name="Goodenough U.W."/>
            <person name="Van de Peer Y."/>
            <person name="Grigoriev I.V."/>
        </authorList>
    </citation>
    <scope>NUCLEOTIDE SEQUENCE [LARGE SCALE GENOMIC DNA]</scope>
    <source>
        <strain evidence="2 3">CCMP1545</strain>
    </source>
</reference>
<gene>
    <name evidence="2" type="ORF">MICPUCDRAFT_60315</name>
</gene>
<evidence type="ECO:0000313" key="2">
    <source>
        <dbReference type="EMBL" id="EEH55232.1"/>
    </source>
</evidence>
<dbReference type="Proteomes" id="UP000001876">
    <property type="component" value="Unassembled WGS sequence"/>
</dbReference>
<accession>C1MXW7</accession>
<evidence type="ECO:0000313" key="3">
    <source>
        <dbReference type="Proteomes" id="UP000001876"/>
    </source>
</evidence>
<feature type="compositionally biased region" description="Low complexity" evidence="1">
    <location>
        <begin position="1"/>
        <end position="15"/>
    </location>
</feature>
<dbReference type="OMA" id="DMCLDGY"/>
<dbReference type="RefSeq" id="XP_003060463.1">
    <property type="nucleotide sequence ID" value="XM_003060417.1"/>
</dbReference>
<evidence type="ECO:0000256" key="1">
    <source>
        <dbReference type="SAM" id="MobiDB-lite"/>
    </source>
</evidence>
<keyword evidence="3" id="KW-1185">Reference proteome</keyword>
<dbReference type="Gene3D" id="1.25.40.10">
    <property type="entry name" value="Tetratricopeptide repeat domain"/>
    <property type="match status" value="1"/>
</dbReference>